<reference evidence="8 9" key="1">
    <citation type="submission" date="2017-10" db="EMBL/GenBank/DDBJ databases">
        <title>Novel microbial diversity and functional potential in the marine mammal oral microbiome.</title>
        <authorList>
            <person name="Dudek N.K."/>
            <person name="Sun C.L."/>
            <person name="Burstein D."/>
            <person name="Kantor R.S."/>
            <person name="Aliaga Goltsman D.S."/>
            <person name="Bik E.M."/>
            <person name="Thomas B.C."/>
            <person name="Banfield J.F."/>
            <person name="Relman D.A."/>
        </authorList>
    </citation>
    <scope>NUCLEOTIDE SEQUENCE [LARGE SCALE GENOMIC DNA]</scope>
    <source>
        <strain evidence="8">DOLJORAL78_47_16</strain>
    </source>
</reference>
<dbReference type="AlphaFoldDB" id="A0A2G6KKX4"/>
<evidence type="ECO:0000256" key="5">
    <source>
        <dbReference type="ARBA" id="ARBA00023136"/>
    </source>
</evidence>
<dbReference type="PANTHER" id="PTHR43646">
    <property type="entry name" value="GLYCOSYLTRANSFERASE"/>
    <property type="match status" value="1"/>
</dbReference>
<accession>A0A2G6KKX4</accession>
<evidence type="ECO:0000256" key="3">
    <source>
        <dbReference type="ARBA" id="ARBA00022676"/>
    </source>
</evidence>
<keyword evidence="4" id="KW-0808">Transferase</keyword>
<evidence type="ECO:0000256" key="6">
    <source>
        <dbReference type="SAM" id="MobiDB-lite"/>
    </source>
</evidence>
<proteinExistence type="predicted"/>
<feature type="transmembrane region" description="Helical" evidence="7">
    <location>
        <begin position="93"/>
        <end position="113"/>
    </location>
</feature>
<evidence type="ECO:0000256" key="1">
    <source>
        <dbReference type="ARBA" id="ARBA00004236"/>
    </source>
</evidence>
<evidence type="ECO:0000313" key="9">
    <source>
        <dbReference type="Proteomes" id="UP000230821"/>
    </source>
</evidence>
<keyword evidence="2" id="KW-1003">Cell membrane</keyword>
<dbReference type="PANTHER" id="PTHR43646:SF2">
    <property type="entry name" value="GLYCOSYLTRANSFERASE 2-LIKE DOMAIN-CONTAINING PROTEIN"/>
    <property type="match status" value="1"/>
</dbReference>
<comment type="subcellular location">
    <subcellularLocation>
        <location evidence="1">Cell membrane</location>
    </subcellularLocation>
</comment>
<name>A0A2G6KKX4_9BACT</name>
<gene>
    <name evidence="8" type="ORF">CSA56_00620</name>
</gene>
<organism evidence="8 9">
    <name type="scientific">candidate division KSB3 bacterium</name>
    <dbReference type="NCBI Taxonomy" id="2044937"/>
    <lineage>
        <taxon>Bacteria</taxon>
        <taxon>candidate division KSB3</taxon>
    </lineage>
</organism>
<sequence>MLPERLNQGFRVTDGSSKSPQYGGTGSPDFLMAIRHHFLCQKPVFFHIGGFREIPMMEDVDLMQWIKKRKVRIHISTTAHVKTSGRRWEKERLIYSFFCTWILALLSFLGWPLETLAR</sequence>
<evidence type="ECO:0000256" key="4">
    <source>
        <dbReference type="ARBA" id="ARBA00022679"/>
    </source>
</evidence>
<evidence type="ECO:0000256" key="2">
    <source>
        <dbReference type="ARBA" id="ARBA00022475"/>
    </source>
</evidence>
<protein>
    <submittedName>
        <fullName evidence="8">Uncharacterized protein</fullName>
    </submittedName>
</protein>
<keyword evidence="5 7" id="KW-0472">Membrane</keyword>
<dbReference type="Proteomes" id="UP000230821">
    <property type="component" value="Unassembled WGS sequence"/>
</dbReference>
<dbReference type="InterPro" id="IPR029044">
    <property type="entry name" value="Nucleotide-diphossugar_trans"/>
</dbReference>
<comment type="caution">
    <text evidence="8">The sequence shown here is derived from an EMBL/GenBank/DDBJ whole genome shotgun (WGS) entry which is preliminary data.</text>
</comment>
<dbReference type="GO" id="GO:0016757">
    <property type="term" value="F:glycosyltransferase activity"/>
    <property type="evidence" value="ECO:0007669"/>
    <property type="project" value="UniProtKB-KW"/>
</dbReference>
<feature type="region of interest" description="Disordered" evidence="6">
    <location>
        <begin position="1"/>
        <end position="24"/>
    </location>
</feature>
<keyword evidence="7" id="KW-1133">Transmembrane helix</keyword>
<dbReference type="EMBL" id="PDSK01000020">
    <property type="protein sequence ID" value="PIE36306.1"/>
    <property type="molecule type" value="Genomic_DNA"/>
</dbReference>
<dbReference type="GO" id="GO:0005886">
    <property type="term" value="C:plasma membrane"/>
    <property type="evidence" value="ECO:0007669"/>
    <property type="project" value="UniProtKB-SubCell"/>
</dbReference>
<evidence type="ECO:0000256" key="7">
    <source>
        <dbReference type="SAM" id="Phobius"/>
    </source>
</evidence>
<dbReference type="SUPFAM" id="SSF53448">
    <property type="entry name" value="Nucleotide-diphospho-sugar transferases"/>
    <property type="match status" value="1"/>
</dbReference>
<evidence type="ECO:0000313" key="8">
    <source>
        <dbReference type="EMBL" id="PIE36306.1"/>
    </source>
</evidence>
<keyword evidence="3" id="KW-0328">Glycosyltransferase</keyword>
<keyword evidence="7" id="KW-0812">Transmembrane</keyword>